<dbReference type="eggNOG" id="arCOG00266">
    <property type="taxonomic scope" value="Archaea"/>
</dbReference>
<keyword evidence="4" id="KW-1185">Reference proteome</keyword>
<sequence precursor="true">MNIRSVAILAGILVIIAAVAFVIFFLPGITTPPGAGGVTSLPSAEVRSYQGTDLSAIANVPENAISGTQYINTSDYRLTVDGLVRNNTSSTYQEVLDNHPHYAKVVTLDCVEGWSATILWGGVRVSDLIKDAGPDPRANTVIFHATDGYTTSFPLSYVTDNNILLADTMNNLTLDPAHGYPFRLVAEDKWGYKWIKWVDEIELSDNPNYEGYWEQRGYSNNGDLNMSKYA</sequence>
<dbReference type="InterPro" id="IPR036374">
    <property type="entry name" value="OxRdtase_Mopterin-bd_sf"/>
</dbReference>
<dbReference type="InterPro" id="IPR000572">
    <property type="entry name" value="OxRdtase_Mopterin-bd_dom"/>
</dbReference>
<keyword evidence="1" id="KW-0812">Transmembrane</keyword>
<dbReference type="KEGG" id="mbn:Mboo_0428"/>
<proteinExistence type="predicted"/>
<dbReference type="AlphaFoldDB" id="A7I5D6"/>
<dbReference type="STRING" id="456442.Mboo_0428"/>
<dbReference type="SUPFAM" id="SSF56524">
    <property type="entry name" value="Oxidoreductase molybdopterin-binding domain"/>
    <property type="match status" value="1"/>
</dbReference>
<evidence type="ECO:0000313" key="3">
    <source>
        <dbReference type="EMBL" id="ABS54947.1"/>
    </source>
</evidence>
<name>A7I5D6_METB6</name>
<dbReference type="PANTHER" id="PTHR43032">
    <property type="entry name" value="PROTEIN-METHIONINE-SULFOXIDE REDUCTASE"/>
    <property type="match status" value="1"/>
</dbReference>
<evidence type="ECO:0000256" key="1">
    <source>
        <dbReference type="SAM" id="Phobius"/>
    </source>
</evidence>
<dbReference type="Proteomes" id="UP000002408">
    <property type="component" value="Chromosome"/>
</dbReference>
<dbReference type="Gene3D" id="3.90.420.10">
    <property type="entry name" value="Oxidoreductase, molybdopterin-binding domain"/>
    <property type="match status" value="1"/>
</dbReference>
<dbReference type="OrthoDB" id="24039at2157"/>
<accession>A7I5D6</accession>
<dbReference type="RefSeq" id="WP_011991435.1">
    <property type="nucleotide sequence ID" value="NC_009712.1"/>
</dbReference>
<evidence type="ECO:0000313" key="4">
    <source>
        <dbReference type="Proteomes" id="UP000002408"/>
    </source>
</evidence>
<dbReference type="PANTHER" id="PTHR43032:SF2">
    <property type="entry name" value="BLL0505 PROTEIN"/>
    <property type="match status" value="1"/>
</dbReference>
<dbReference type="GeneID" id="5410149"/>
<reference evidence="4" key="1">
    <citation type="journal article" date="2015" name="Microbiology">
        <title>Genome of Methanoregula boonei 6A8 reveals adaptations to oligotrophic peatland environments.</title>
        <authorList>
            <person name="Braeuer S."/>
            <person name="Cadillo-Quiroz H."/>
            <person name="Kyrpides N."/>
            <person name="Woyke T."/>
            <person name="Goodwin L."/>
            <person name="Detter C."/>
            <person name="Podell S."/>
            <person name="Yavitt J.B."/>
            <person name="Zinder S.H."/>
        </authorList>
    </citation>
    <scope>NUCLEOTIDE SEQUENCE [LARGE SCALE GENOMIC DNA]</scope>
    <source>
        <strain evidence="4">DSM 21154 / JCM 14090 / 6A8</strain>
    </source>
</reference>
<evidence type="ECO:0000259" key="2">
    <source>
        <dbReference type="Pfam" id="PF00174"/>
    </source>
</evidence>
<keyword evidence="1" id="KW-1133">Transmembrane helix</keyword>
<feature type="transmembrane region" description="Helical" evidence="1">
    <location>
        <begin position="7"/>
        <end position="26"/>
    </location>
</feature>
<dbReference type="HOGENOM" id="CLU_094953_1_0_2"/>
<keyword evidence="1" id="KW-0472">Membrane</keyword>
<dbReference type="EMBL" id="CP000780">
    <property type="protein sequence ID" value="ABS54947.1"/>
    <property type="molecule type" value="Genomic_DNA"/>
</dbReference>
<dbReference type="Pfam" id="PF00174">
    <property type="entry name" value="Oxidored_molyb"/>
    <property type="match status" value="1"/>
</dbReference>
<gene>
    <name evidence="3" type="ordered locus">Mboo_0428</name>
</gene>
<dbReference type="CDD" id="cd00321">
    <property type="entry name" value="SO_family_Moco"/>
    <property type="match status" value="1"/>
</dbReference>
<protein>
    <submittedName>
        <fullName evidence="3">Oxidoreductase, molybdopterin binding</fullName>
    </submittedName>
</protein>
<feature type="domain" description="Oxidoreductase molybdopterin-binding" evidence="2">
    <location>
        <begin position="70"/>
        <end position="213"/>
    </location>
</feature>
<organism evidence="3 4">
    <name type="scientific">Methanoregula boonei (strain DSM 21154 / JCM 14090 / 6A8)</name>
    <dbReference type="NCBI Taxonomy" id="456442"/>
    <lineage>
        <taxon>Archaea</taxon>
        <taxon>Methanobacteriati</taxon>
        <taxon>Methanobacteriota</taxon>
        <taxon>Stenosarchaea group</taxon>
        <taxon>Methanomicrobia</taxon>
        <taxon>Methanomicrobiales</taxon>
        <taxon>Methanoregulaceae</taxon>
        <taxon>Methanoregula</taxon>
    </lineage>
</organism>